<evidence type="ECO:0000256" key="1">
    <source>
        <dbReference type="ARBA" id="ARBA00004328"/>
    </source>
</evidence>
<protein>
    <recommendedName>
        <fullName evidence="3">Long-tail fiber proximal subunit trimerization domain-containing protein</fullName>
    </recommendedName>
</protein>
<reference evidence="4" key="1">
    <citation type="submission" date="2018-07" db="EMBL/GenBank/DDBJ databases">
        <title>Prevalence of blaNDM and mcr-1 in E.coli isolated from food.</title>
        <authorList>
            <person name="Liu X."/>
        </authorList>
    </citation>
    <scope>NUCLEOTIDE SEQUENCE</scope>
    <source>
        <strain evidence="4">1107</strain>
        <plasmid evidence="4">p1107-99K</plasmid>
    </source>
</reference>
<dbReference type="Pfam" id="PF03406">
    <property type="entry name" value="Phage_fiber_2"/>
    <property type="match status" value="2"/>
</dbReference>
<evidence type="ECO:0000259" key="3">
    <source>
        <dbReference type="Pfam" id="PF21446"/>
    </source>
</evidence>
<sequence>MNDVTVVTSVTYPSPESLALVADVQYHEPYLSAALNRKFRGIVDPGFYAGFLPKPGGGMNLLITSVDGDKTAGAASVDIGEFYQVTIQQRKDISLALSAGKKYAIVLKGRYLLGEDTYQVNTASHIHAAEFVARTYTDSYQLGDGELLVCTVNIPAGVSAITQEMIDTSERINRTIGIDISDSVTSTRSDVAASSLAVKKAYDLAKSKYTAQDASTTQKGLVQLSSATNSDSETMAATPKAVKSIKDLADTKAPIESPSLTGTPTAPTAAQGTNSTQIANTAFVKAAITALINGAPGTLDTLKEIAAAINNDPNYSTTINNALALKAPLASPALTGVPTAPTAAQGTNNTQIATTAYVRAAISALVGSSPEALDTLNELAAALGNDPNFATTMTNALAGKQPLDATLTALAGLATGANKLPYFTGTDTVSQTDLTSVGRDILAKTSVLAVIQYLGLRELGTSGEKIPLLSTANTWSARQTFNGGITGALTGNADTATKLKTARNINGVRFDGSGDININTLVSRGRVTALEANAQGTSGIQLYEAYNNGYPSPYGNVLHLKGATAAGEGELFIGWSGTSGAHAPVHIRSRRDTDSANWSEWAQVYTSKDSIPGVNAKGDQDTSGNAATATKLQTACTINGVSFDGSKNIELTAEDLNLQETVNKADNAVQKTGDTLSGGLTFENDSILAWIRNTDWAKIGFKNDADSDTDSYMWFETGDNGNEYFKWRSRQSTTTKDLMNLKWDALSVLVKALFSSEVKISTVNALRIFNSSFGAIFRRSEECLHIIPTRENEGENGDIGPLRPFTLNLRTGRITMGHGLDVTGDITTNAWVYANRFAINSSNGMWIQMRDNNAIFGKNIVNTDSAQALLRQDHADRKFMIGGLGNKQFGIYMINNSRTANGTDGQAYMDNNGNWLCGSQVIPGNYGNFDSRYVKDVRLGSQQYYGVNNWQTWNFQCPSGHVLSGINVQDTGSNSADNIAGVYYRPVQKYINGTWYNVASV</sequence>
<dbReference type="RefSeq" id="WP_172693911.1">
    <property type="nucleotide sequence ID" value="NZ_JAJATB010000023.1"/>
</dbReference>
<geneLocation type="plasmid" evidence="4">
    <name>p1107-99K</name>
</geneLocation>
<dbReference type="AlphaFoldDB" id="A0A385EMN8"/>
<dbReference type="GO" id="GO:0019062">
    <property type="term" value="P:virion attachment to host cell"/>
    <property type="evidence" value="ECO:0007669"/>
    <property type="project" value="InterPro"/>
</dbReference>
<dbReference type="InterPro" id="IPR005068">
    <property type="entry name" value="Phage_lambda_Stf-r2"/>
</dbReference>
<evidence type="ECO:0000256" key="2">
    <source>
        <dbReference type="ARBA" id="ARBA00022581"/>
    </source>
</evidence>
<dbReference type="PANTHER" id="PTHR35191">
    <property type="entry name" value="PROPHAGE SIDE TAIL FIBER PROTEIN HOMOLOG STFQ-RELATED"/>
    <property type="match status" value="1"/>
</dbReference>
<comment type="subcellular location">
    <subcellularLocation>
        <location evidence="1">Virion</location>
    </subcellularLocation>
</comment>
<keyword evidence="4" id="KW-0614">Plasmid</keyword>
<name>A0A385EMN8_ECOLX</name>
<dbReference type="EMBL" id="MH580301">
    <property type="protein sequence ID" value="AXQ86529.1"/>
    <property type="molecule type" value="Genomic_DNA"/>
</dbReference>
<gene>
    <name evidence="4" type="ORF">BJPAJJDH_00091</name>
</gene>
<dbReference type="Pfam" id="PF21446">
    <property type="entry name" value="Gp34_trimer"/>
    <property type="match status" value="1"/>
</dbReference>
<dbReference type="InterPro" id="IPR051934">
    <property type="entry name" value="Phage_Tail_Fiber_Structural"/>
</dbReference>
<organism evidence="4">
    <name type="scientific">Escherichia coli</name>
    <dbReference type="NCBI Taxonomy" id="562"/>
    <lineage>
        <taxon>Bacteria</taxon>
        <taxon>Pseudomonadati</taxon>
        <taxon>Pseudomonadota</taxon>
        <taxon>Gammaproteobacteria</taxon>
        <taxon>Enterobacterales</taxon>
        <taxon>Enterobacteriaceae</taxon>
        <taxon>Escherichia</taxon>
    </lineage>
</organism>
<feature type="domain" description="Long-tail fiber proximal subunit trimerization" evidence="3">
    <location>
        <begin position="696"/>
        <end position="806"/>
    </location>
</feature>
<accession>A0A385EMN8</accession>
<proteinExistence type="predicted"/>
<keyword evidence="2" id="KW-0945">Host-virus interaction</keyword>
<dbReference type="GO" id="GO:0046718">
    <property type="term" value="P:symbiont entry into host cell"/>
    <property type="evidence" value="ECO:0007669"/>
    <property type="project" value="InterPro"/>
</dbReference>
<dbReference type="InterPro" id="IPR048390">
    <property type="entry name" value="Gp34_trimer"/>
</dbReference>
<dbReference type="PANTHER" id="PTHR35191:SF1">
    <property type="entry name" value="PROPHAGE SIDE TAIL FIBER PROTEIN HOMOLOG STFQ-RELATED"/>
    <property type="match status" value="1"/>
</dbReference>
<evidence type="ECO:0000313" key="4">
    <source>
        <dbReference type="EMBL" id="AXQ86529.1"/>
    </source>
</evidence>